<evidence type="ECO:0000313" key="2">
    <source>
        <dbReference type="EMBL" id="KAG0578198.1"/>
    </source>
</evidence>
<organism evidence="2 3">
    <name type="scientific">Ceratodon purpureus</name>
    <name type="common">Fire moss</name>
    <name type="synonym">Dicranum purpureum</name>
    <dbReference type="NCBI Taxonomy" id="3225"/>
    <lineage>
        <taxon>Eukaryota</taxon>
        <taxon>Viridiplantae</taxon>
        <taxon>Streptophyta</taxon>
        <taxon>Embryophyta</taxon>
        <taxon>Bryophyta</taxon>
        <taxon>Bryophytina</taxon>
        <taxon>Bryopsida</taxon>
        <taxon>Dicranidae</taxon>
        <taxon>Pseudoditrichales</taxon>
        <taxon>Ditrichaceae</taxon>
        <taxon>Ceratodon</taxon>
    </lineage>
</organism>
<feature type="region of interest" description="Disordered" evidence="1">
    <location>
        <begin position="77"/>
        <end position="99"/>
    </location>
</feature>
<evidence type="ECO:0000313" key="3">
    <source>
        <dbReference type="Proteomes" id="UP000822688"/>
    </source>
</evidence>
<dbReference type="AlphaFoldDB" id="A0A8T0I6Q6"/>
<accession>A0A8T0I6Q6</accession>
<name>A0A8T0I6Q6_CERPU</name>
<reference evidence="2" key="1">
    <citation type="submission" date="2020-06" db="EMBL/GenBank/DDBJ databases">
        <title>WGS assembly of Ceratodon purpureus strain R40.</title>
        <authorList>
            <person name="Carey S.B."/>
            <person name="Jenkins J."/>
            <person name="Shu S."/>
            <person name="Lovell J.T."/>
            <person name="Sreedasyam A."/>
            <person name="Maumus F."/>
            <person name="Tiley G.P."/>
            <person name="Fernandez-Pozo N."/>
            <person name="Barry K."/>
            <person name="Chen C."/>
            <person name="Wang M."/>
            <person name="Lipzen A."/>
            <person name="Daum C."/>
            <person name="Saski C.A."/>
            <person name="Payton A.C."/>
            <person name="Mcbreen J.C."/>
            <person name="Conrad R.E."/>
            <person name="Kollar L.M."/>
            <person name="Olsson S."/>
            <person name="Huttunen S."/>
            <person name="Landis J.B."/>
            <person name="Wickett N.J."/>
            <person name="Johnson M.G."/>
            <person name="Rensing S.A."/>
            <person name="Grimwood J."/>
            <person name="Schmutz J."/>
            <person name="Mcdaniel S.F."/>
        </authorList>
    </citation>
    <scope>NUCLEOTIDE SEQUENCE</scope>
    <source>
        <strain evidence="2">R40</strain>
    </source>
</reference>
<protein>
    <submittedName>
        <fullName evidence="2">Uncharacterized protein</fullName>
    </submittedName>
</protein>
<proteinExistence type="predicted"/>
<sequence length="99" mass="11734">MPKSMSLFAFEPAFFQKTRNQLPPVLLRVDPSKFRRCKAKVHKVFHTHAVFYPTTSSANNPTRNTFNVAKYELNPERDRDSFHKKEKKKRNLKREGRGR</sequence>
<keyword evidence="3" id="KW-1185">Reference proteome</keyword>
<gene>
    <name evidence="2" type="ORF">KC19_4G005100</name>
</gene>
<evidence type="ECO:0000256" key="1">
    <source>
        <dbReference type="SAM" id="MobiDB-lite"/>
    </source>
</evidence>
<dbReference type="Proteomes" id="UP000822688">
    <property type="component" value="Chromosome 4"/>
</dbReference>
<dbReference type="EMBL" id="CM026424">
    <property type="protein sequence ID" value="KAG0578198.1"/>
    <property type="molecule type" value="Genomic_DNA"/>
</dbReference>
<comment type="caution">
    <text evidence="2">The sequence shown here is derived from an EMBL/GenBank/DDBJ whole genome shotgun (WGS) entry which is preliminary data.</text>
</comment>